<dbReference type="OrthoDB" id="5245125at2759"/>
<dbReference type="GeneID" id="63833343"/>
<evidence type="ECO:0000313" key="1">
    <source>
        <dbReference type="EMBL" id="KAF3759861.1"/>
    </source>
</evidence>
<reference evidence="1" key="1">
    <citation type="journal article" date="2020" name="Phytopathology">
        <title>Genome sequence of the chestnut blight fungus Cryphonectria parasitica EP155: A fundamental resource for an archetypical invasive plant pathogen.</title>
        <authorList>
            <person name="Crouch J.A."/>
            <person name="Dawe A."/>
            <person name="Aerts A."/>
            <person name="Barry K."/>
            <person name="Churchill A.C.L."/>
            <person name="Grimwood J."/>
            <person name="Hillman B."/>
            <person name="Milgroom M.G."/>
            <person name="Pangilinan J."/>
            <person name="Smith M."/>
            <person name="Salamov A."/>
            <person name="Schmutz J."/>
            <person name="Yadav J."/>
            <person name="Grigoriev I.V."/>
            <person name="Nuss D."/>
        </authorList>
    </citation>
    <scope>NUCLEOTIDE SEQUENCE</scope>
    <source>
        <strain evidence="1">EP155</strain>
    </source>
</reference>
<evidence type="ECO:0000313" key="2">
    <source>
        <dbReference type="Proteomes" id="UP000803844"/>
    </source>
</evidence>
<dbReference type="EMBL" id="MU032356">
    <property type="protein sequence ID" value="KAF3759861.1"/>
    <property type="molecule type" value="Genomic_DNA"/>
</dbReference>
<feature type="non-terminal residue" evidence="1">
    <location>
        <position position="1"/>
    </location>
</feature>
<sequence>HQELKDKLQAAKEKVLRLHKQKRMWFEKMMRAVRCSINNVEELDCIEAEEAEEE</sequence>
<keyword evidence="2" id="KW-1185">Reference proteome</keyword>
<name>A0A9P5CJC3_CRYP1</name>
<proteinExistence type="predicted"/>
<dbReference type="RefSeq" id="XP_040770840.1">
    <property type="nucleotide sequence ID" value="XM_040916214.1"/>
</dbReference>
<dbReference type="AlphaFoldDB" id="A0A9P5CJC3"/>
<gene>
    <name evidence="1" type="ORF">M406DRAFT_243427</name>
</gene>
<protein>
    <submittedName>
        <fullName evidence="1">Uncharacterized protein</fullName>
    </submittedName>
</protein>
<organism evidence="1 2">
    <name type="scientific">Cryphonectria parasitica (strain ATCC 38755 / EP155)</name>
    <dbReference type="NCBI Taxonomy" id="660469"/>
    <lineage>
        <taxon>Eukaryota</taxon>
        <taxon>Fungi</taxon>
        <taxon>Dikarya</taxon>
        <taxon>Ascomycota</taxon>
        <taxon>Pezizomycotina</taxon>
        <taxon>Sordariomycetes</taxon>
        <taxon>Sordariomycetidae</taxon>
        <taxon>Diaporthales</taxon>
        <taxon>Cryphonectriaceae</taxon>
        <taxon>Cryphonectria-Endothia species complex</taxon>
        <taxon>Cryphonectria</taxon>
    </lineage>
</organism>
<accession>A0A9P5CJC3</accession>
<dbReference type="Proteomes" id="UP000803844">
    <property type="component" value="Unassembled WGS sequence"/>
</dbReference>
<comment type="caution">
    <text evidence="1">The sequence shown here is derived from an EMBL/GenBank/DDBJ whole genome shotgun (WGS) entry which is preliminary data.</text>
</comment>
<feature type="non-terminal residue" evidence="1">
    <location>
        <position position="54"/>
    </location>
</feature>